<keyword evidence="1" id="KW-0812">Transmembrane</keyword>
<feature type="transmembrane region" description="Helical" evidence="1">
    <location>
        <begin position="113"/>
        <end position="136"/>
    </location>
</feature>
<name>I3S280_LOTJA</name>
<evidence type="ECO:0000256" key="1">
    <source>
        <dbReference type="SAM" id="Phobius"/>
    </source>
</evidence>
<feature type="transmembrane region" description="Helical" evidence="1">
    <location>
        <begin position="83"/>
        <end position="101"/>
    </location>
</feature>
<keyword evidence="1" id="KW-0472">Membrane</keyword>
<dbReference type="AlphaFoldDB" id="I3S280"/>
<sequence>MLHTEAIARQYKALVTVQIIDDVVIIHIVHPVFVIFTPFHWITQNLICLVDVLKARSRGILLAFLLIRVPFQCKTYIVRANRIVGSIIIHFQYLVVILGFGESGEEIEIEVEVRIVVEFWGGIVVVKRFFFCFFVFPFPHHVELS</sequence>
<keyword evidence="1" id="KW-1133">Transmembrane helix</keyword>
<evidence type="ECO:0000313" key="2">
    <source>
        <dbReference type="EMBL" id="AFK34372.1"/>
    </source>
</evidence>
<dbReference type="EMBL" id="BT134577">
    <property type="protein sequence ID" value="AFK34372.1"/>
    <property type="molecule type" value="mRNA"/>
</dbReference>
<protein>
    <submittedName>
        <fullName evidence="2">Uncharacterized protein</fullName>
    </submittedName>
</protein>
<proteinExistence type="evidence at transcript level"/>
<accession>I3S280</accession>
<organism evidence="2">
    <name type="scientific">Lotus japonicus</name>
    <name type="common">Lotus corniculatus var. japonicus</name>
    <dbReference type="NCBI Taxonomy" id="34305"/>
    <lineage>
        <taxon>Eukaryota</taxon>
        <taxon>Viridiplantae</taxon>
        <taxon>Streptophyta</taxon>
        <taxon>Embryophyta</taxon>
        <taxon>Tracheophyta</taxon>
        <taxon>Spermatophyta</taxon>
        <taxon>Magnoliopsida</taxon>
        <taxon>eudicotyledons</taxon>
        <taxon>Gunneridae</taxon>
        <taxon>Pentapetalae</taxon>
        <taxon>rosids</taxon>
        <taxon>fabids</taxon>
        <taxon>Fabales</taxon>
        <taxon>Fabaceae</taxon>
        <taxon>Papilionoideae</taxon>
        <taxon>50 kb inversion clade</taxon>
        <taxon>NPAAA clade</taxon>
        <taxon>Hologalegina</taxon>
        <taxon>robinioid clade</taxon>
        <taxon>Loteae</taxon>
        <taxon>Lotus</taxon>
    </lineage>
</organism>
<reference evidence="2" key="1">
    <citation type="submission" date="2012-05" db="EMBL/GenBank/DDBJ databases">
        <authorList>
            <person name="Krishnakumar V."/>
            <person name="Cheung F."/>
            <person name="Xiao Y."/>
            <person name="Chan A."/>
            <person name="Moskal W.A."/>
            <person name="Town C.D."/>
        </authorList>
    </citation>
    <scope>NUCLEOTIDE SEQUENCE</scope>
</reference>